<evidence type="ECO:0000256" key="3">
    <source>
        <dbReference type="ARBA" id="ARBA00022989"/>
    </source>
</evidence>
<feature type="transmembrane region" description="Helical" evidence="5">
    <location>
        <begin position="12"/>
        <end position="27"/>
    </location>
</feature>
<evidence type="ECO:0000313" key="7">
    <source>
        <dbReference type="Proteomes" id="UP000321533"/>
    </source>
</evidence>
<dbReference type="GO" id="GO:0032259">
    <property type="term" value="P:methylation"/>
    <property type="evidence" value="ECO:0007669"/>
    <property type="project" value="UniProtKB-KW"/>
</dbReference>
<reference evidence="6 7" key="1">
    <citation type="journal article" date="2016" name="Int. J. Syst. Evol. Microbiol.">
        <title>Panacibacter ginsenosidivorans gen. nov., sp. nov., with ginsenoside converting activity isolated from soil of a ginseng field.</title>
        <authorList>
            <person name="Siddiqi M.Z."/>
            <person name="Muhammad Shafi S."/>
            <person name="Choi K.D."/>
            <person name="Im W.T."/>
        </authorList>
    </citation>
    <scope>NUCLEOTIDE SEQUENCE [LARGE SCALE GENOMIC DNA]</scope>
    <source>
        <strain evidence="6 7">Gsoil1550</strain>
    </source>
</reference>
<keyword evidence="2 5" id="KW-0812">Transmembrane</keyword>
<dbReference type="KEGG" id="pgin:FRZ67_18655"/>
<dbReference type="PANTHER" id="PTHR43847">
    <property type="entry name" value="BLL3993 PROTEIN"/>
    <property type="match status" value="1"/>
</dbReference>
<proteinExistence type="predicted"/>
<dbReference type="OrthoDB" id="9809773at2"/>
<protein>
    <submittedName>
        <fullName evidence="6">Isoprenylcysteine carboxylmethyltransferase family protein</fullName>
    </submittedName>
</protein>
<keyword evidence="6" id="KW-0489">Methyltransferase</keyword>
<accession>A0A5B8VDY8</accession>
<comment type="subcellular location">
    <subcellularLocation>
        <location evidence="1">Endomembrane system</location>
        <topology evidence="1">Multi-pass membrane protein</topology>
    </subcellularLocation>
</comment>
<dbReference type="GO" id="GO:0008168">
    <property type="term" value="F:methyltransferase activity"/>
    <property type="evidence" value="ECO:0007669"/>
    <property type="project" value="UniProtKB-KW"/>
</dbReference>
<evidence type="ECO:0000256" key="5">
    <source>
        <dbReference type="SAM" id="Phobius"/>
    </source>
</evidence>
<sequence length="158" mass="18402">MMVNKNDHPGVYIPPPLLYAAMFFAAVQMQKLLPLSKAFFYTTTSKITGTLIILIGLLFNFPALRQFFKTKNTVVTIKPATSLQTTGIYAVSRNPMYVSLLLIYTGLWFITGNWWNVILLPLLVLILQEYVIKREEKYLNRRFGAQYLEYKARVRRWI</sequence>
<gene>
    <name evidence="6" type="ORF">FRZ67_18655</name>
</gene>
<organism evidence="6 7">
    <name type="scientific">Panacibacter ginsenosidivorans</name>
    <dbReference type="NCBI Taxonomy" id="1813871"/>
    <lineage>
        <taxon>Bacteria</taxon>
        <taxon>Pseudomonadati</taxon>
        <taxon>Bacteroidota</taxon>
        <taxon>Chitinophagia</taxon>
        <taxon>Chitinophagales</taxon>
        <taxon>Chitinophagaceae</taxon>
        <taxon>Panacibacter</taxon>
    </lineage>
</organism>
<feature type="transmembrane region" description="Helical" evidence="5">
    <location>
        <begin position="39"/>
        <end position="59"/>
    </location>
</feature>
<dbReference type="PANTHER" id="PTHR43847:SF1">
    <property type="entry name" value="BLL3993 PROTEIN"/>
    <property type="match status" value="1"/>
</dbReference>
<evidence type="ECO:0000313" key="6">
    <source>
        <dbReference type="EMBL" id="QEC69233.1"/>
    </source>
</evidence>
<dbReference type="Proteomes" id="UP000321533">
    <property type="component" value="Chromosome"/>
</dbReference>
<keyword evidence="6" id="KW-0808">Transferase</keyword>
<keyword evidence="7" id="KW-1185">Reference proteome</keyword>
<keyword evidence="4 5" id="KW-0472">Membrane</keyword>
<keyword evidence="3 5" id="KW-1133">Transmembrane helix</keyword>
<dbReference type="RefSeq" id="WP_147192072.1">
    <property type="nucleotide sequence ID" value="NZ_CP042435.1"/>
</dbReference>
<dbReference type="InterPro" id="IPR007318">
    <property type="entry name" value="Phopholipid_MeTrfase"/>
</dbReference>
<dbReference type="GO" id="GO:0012505">
    <property type="term" value="C:endomembrane system"/>
    <property type="evidence" value="ECO:0007669"/>
    <property type="project" value="UniProtKB-SubCell"/>
</dbReference>
<evidence type="ECO:0000256" key="2">
    <source>
        <dbReference type="ARBA" id="ARBA00022692"/>
    </source>
</evidence>
<dbReference type="Gene3D" id="1.20.120.1630">
    <property type="match status" value="1"/>
</dbReference>
<dbReference type="AlphaFoldDB" id="A0A5B8VDY8"/>
<feature type="transmembrane region" description="Helical" evidence="5">
    <location>
        <begin position="101"/>
        <end position="127"/>
    </location>
</feature>
<dbReference type="EMBL" id="CP042435">
    <property type="protein sequence ID" value="QEC69233.1"/>
    <property type="molecule type" value="Genomic_DNA"/>
</dbReference>
<evidence type="ECO:0000256" key="4">
    <source>
        <dbReference type="ARBA" id="ARBA00023136"/>
    </source>
</evidence>
<evidence type="ECO:0000256" key="1">
    <source>
        <dbReference type="ARBA" id="ARBA00004127"/>
    </source>
</evidence>
<dbReference type="InterPro" id="IPR052527">
    <property type="entry name" value="Metal_cation-efflux_comp"/>
</dbReference>
<name>A0A5B8VDY8_9BACT</name>
<dbReference type="Pfam" id="PF04191">
    <property type="entry name" value="PEMT"/>
    <property type="match status" value="1"/>
</dbReference>